<comment type="caution">
    <text evidence="9">The sequence shown here is derived from an EMBL/GenBank/DDBJ whole genome shotgun (WGS) entry which is preliminary data.</text>
</comment>
<evidence type="ECO:0000256" key="6">
    <source>
        <dbReference type="RuleBase" id="RU003355"/>
    </source>
</evidence>
<gene>
    <name evidence="9" type="ORF">ACFQNG_02410</name>
</gene>
<evidence type="ECO:0000256" key="3">
    <source>
        <dbReference type="ARBA" id="ARBA00022801"/>
    </source>
</evidence>
<dbReference type="InterPro" id="IPR050131">
    <property type="entry name" value="Peptidase_S8_subtilisin-like"/>
</dbReference>
<dbReference type="PANTHER" id="PTHR43806">
    <property type="entry name" value="PEPTIDASE S8"/>
    <property type="match status" value="1"/>
</dbReference>
<dbReference type="RefSeq" id="WP_379883026.1">
    <property type="nucleotide sequence ID" value="NZ_JBHTNJ010000003.1"/>
</dbReference>
<feature type="region of interest" description="Disordered" evidence="7">
    <location>
        <begin position="337"/>
        <end position="356"/>
    </location>
</feature>
<dbReference type="InterPro" id="IPR023827">
    <property type="entry name" value="Peptidase_S8_Asp-AS"/>
</dbReference>
<evidence type="ECO:0000256" key="5">
    <source>
        <dbReference type="PROSITE-ProRule" id="PRU01240"/>
    </source>
</evidence>
<dbReference type="PROSITE" id="PS51257">
    <property type="entry name" value="PROKAR_LIPOPROTEIN"/>
    <property type="match status" value="1"/>
</dbReference>
<evidence type="ECO:0000313" key="9">
    <source>
        <dbReference type="EMBL" id="MFC7440018.1"/>
    </source>
</evidence>
<evidence type="ECO:0000256" key="1">
    <source>
        <dbReference type="ARBA" id="ARBA00011073"/>
    </source>
</evidence>
<reference evidence="10" key="1">
    <citation type="journal article" date="2019" name="Int. J. Syst. Evol. Microbiol.">
        <title>The Global Catalogue of Microorganisms (GCM) 10K type strain sequencing project: providing services to taxonomists for standard genome sequencing and annotation.</title>
        <authorList>
            <consortium name="The Broad Institute Genomics Platform"/>
            <consortium name="The Broad Institute Genome Sequencing Center for Infectious Disease"/>
            <person name="Wu L."/>
            <person name="Ma J."/>
        </authorList>
    </citation>
    <scope>NUCLEOTIDE SEQUENCE [LARGE SCALE GENOMIC DNA]</scope>
    <source>
        <strain evidence="10">CGMCC 1.12942</strain>
    </source>
</reference>
<dbReference type="SUPFAM" id="SSF52743">
    <property type="entry name" value="Subtilisin-like"/>
    <property type="match status" value="1"/>
</dbReference>
<dbReference type="PROSITE" id="PS51892">
    <property type="entry name" value="SUBTILASE"/>
    <property type="match status" value="1"/>
</dbReference>
<feature type="domain" description="Peptidase S8/S53" evidence="8">
    <location>
        <begin position="77"/>
        <end position="326"/>
    </location>
</feature>
<dbReference type="EMBL" id="JBHTBW010000006">
    <property type="protein sequence ID" value="MFC7440018.1"/>
    <property type="molecule type" value="Genomic_DNA"/>
</dbReference>
<dbReference type="InterPro" id="IPR015500">
    <property type="entry name" value="Peptidase_S8_subtilisin-rel"/>
</dbReference>
<dbReference type="InterPro" id="IPR036852">
    <property type="entry name" value="Peptidase_S8/S53_dom_sf"/>
</dbReference>
<sequence length="572" mass="63338">MTFVRLLVGSIFSLILVIGCVSSSGSERNRMQAEEKRTLSVLKEQGTFEPAFLQQIKAPQAWQSFIWQSGRLRLPEIRVAVVDTGVDLSNPQLQPYLVPGANVRFPDEPPLDRMGHGTKVAGVIASVWGAFTRKVPIGQGKIMPIKVMEDGSDGHINATSAGMREAMKRKARIIVLAQGSWRQHQVLADVVAEAERRGVLVVAAVGNAKYDEQGRLLFDHPLYFPAAYPTVLAVGATTQRGQHEPSSNWGPGLDLVAPGEAIRLPFMNDLLMQNGTSFAAPQVAAVAALVWQLHPDYTPAELRQHLMQTTQSPSQKWRWDEQMGYGQLDAYQAVRSSLKPDPHEPNDSMAEASPITSDLEVAGEGKRGDPDVYEQKIDQQGWLELQVTVERSSPPLLMVVRDGQGRMFKQEWIRRKGKVNLPVGPGKVSIEMEGSDRRSTFYRLISHVRIGADAMEPNNEAIHSTPLKVKPGIKIIEGTMDHEKDQDWVELWIAEPGELNVKVQPMTPRFDPVLLHPLKGLVPISSDQGAEGESEEVHTKVGPGKYRMCIRDYDGNVADQPYQLVIQYAPGK</sequence>
<evidence type="ECO:0000256" key="4">
    <source>
        <dbReference type="ARBA" id="ARBA00022825"/>
    </source>
</evidence>
<feature type="active site" description="Charge relay system" evidence="5">
    <location>
        <position position="277"/>
    </location>
</feature>
<dbReference type="Gene3D" id="2.60.120.380">
    <property type="match status" value="1"/>
</dbReference>
<name>A0ABW2RGD0_9BACL</name>
<dbReference type="PROSITE" id="PS00138">
    <property type="entry name" value="SUBTILASE_SER"/>
    <property type="match status" value="1"/>
</dbReference>
<dbReference type="Gene3D" id="3.40.50.200">
    <property type="entry name" value="Peptidase S8/S53 domain"/>
    <property type="match status" value="1"/>
</dbReference>
<evidence type="ECO:0000259" key="8">
    <source>
        <dbReference type="Pfam" id="PF00082"/>
    </source>
</evidence>
<dbReference type="SUPFAM" id="SSF89260">
    <property type="entry name" value="Collagen-binding domain"/>
    <property type="match status" value="1"/>
</dbReference>
<dbReference type="PROSITE" id="PS00137">
    <property type="entry name" value="SUBTILASE_HIS"/>
    <property type="match status" value="1"/>
</dbReference>
<dbReference type="PROSITE" id="PS00136">
    <property type="entry name" value="SUBTILASE_ASP"/>
    <property type="match status" value="1"/>
</dbReference>
<dbReference type="InterPro" id="IPR000209">
    <property type="entry name" value="Peptidase_S8/S53_dom"/>
</dbReference>
<evidence type="ECO:0000256" key="2">
    <source>
        <dbReference type="ARBA" id="ARBA00022670"/>
    </source>
</evidence>
<keyword evidence="10" id="KW-1185">Reference proteome</keyword>
<proteinExistence type="inferred from homology"/>
<comment type="similarity">
    <text evidence="1 5 6">Belongs to the peptidase S8 family.</text>
</comment>
<dbReference type="InterPro" id="IPR023828">
    <property type="entry name" value="Peptidase_S8_Ser-AS"/>
</dbReference>
<keyword evidence="4 5" id="KW-0720">Serine protease</keyword>
<feature type="active site" description="Charge relay system" evidence="5">
    <location>
        <position position="116"/>
    </location>
</feature>
<dbReference type="Proteomes" id="UP001596500">
    <property type="component" value="Unassembled WGS sequence"/>
</dbReference>
<feature type="active site" description="Charge relay system" evidence="5">
    <location>
        <position position="83"/>
    </location>
</feature>
<accession>A0ABW2RGD0</accession>
<evidence type="ECO:0000256" key="7">
    <source>
        <dbReference type="SAM" id="MobiDB-lite"/>
    </source>
</evidence>
<dbReference type="PANTHER" id="PTHR43806:SF11">
    <property type="entry name" value="CEREVISIN-RELATED"/>
    <property type="match status" value="1"/>
</dbReference>
<organism evidence="9 10">
    <name type="scientific">Laceyella putida</name>
    <dbReference type="NCBI Taxonomy" id="110101"/>
    <lineage>
        <taxon>Bacteria</taxon>
        <taxon>Bacillati</taxon>
        <taxon>Bacillota</taxon>
        <taxon>Bacilli</taxon>
        <taxon>Bacillales</taxon>
        <taxon>Thermoactinomycetaceae</taxon>
        <taxon>Laceyella</taxon>
    </lineage>
</organism>
<keyword evidence="2 5" id="KW-0645">Protease</keyword>
<dbReference type="PRINTS" id="PR00723">
    <property type="entry name" value="SUBTILISIN"/>
</dbReference>
<evidence type="ECO:0000313" key="10">
    <source>
        <dbReference type="Proteomes" id="UP001596500"/>
    </source>
</evidence>
<keyword evidence="3 5" id="KW-0378">Hydrolase</keyword>
<dbReference type="Pfam" id="PF00082">
    <property type="entry name" value="Peptidase_S8"/>
    <property type="match status" value="1"/>
</dbReference>
<protein>
    <submittedName>
        <fullName evidence="9">S8 family serine peptidase</fullName>
    </submittedName>
</protein>
<dbReference type="InterPro" id="IPR022398">
    <property type="entry name" value="Peptidase_S8_His-AS"/>
</dbReference>